<feature type="domain" description="Bulb-type lectin" evidence="19">
    <location>
        <begin position="46"/>
        <end position="165"/>
    </location>
</feature>
<evidence type="ECO:0000256" key="17">
    <source>
        <dbReference type="SAM" id="Phobius"/>
    </source>
</evidence>
<dbReference type="PROSITE" id="PS00108">
    <property type="entry name" value="PROTEIN_KINASE_ST"/>
    <property type="match status" value="1"/>
</dbReference>
<evidence type="ECO:0000259" key="18">
    <source>
        <dbReference type="PROSITE" id="PS50011"/>
    </source>
</evidence>
<dbReference type="EC" id="2.7.11.1" evidence="16"/>
<dbReference type="InterPro" id="IPR024171">
    <property type="entry name" value="SRK-like_kinase"/>
</dbReference>
<dbReference type="FunFam" id="1.10.510.10:FF:000060">
    <property type="entry name" value="G-type lectin S-receptor-like serine/threonine-protein kinase"/>
    <property type="match status" value="1"/>
</dbReference>
<dbReference type="Pfam" id="PF00954">
    <property type="entry name" value="S_locus_glycop"/>
    <property type="match status" value="1"/>
</dbReference>
<dbReference type="AlphaFoldDB" id="A0AAN9E553"/>
<evidence type="ECO:0000256" key="5">
    <source>
        <dbReference type="ARBA" id="ARBA00022692"/>
    </source>
</evidence>
<dbReference type="FunFam" id="3.30.200.20:FF:000418">
    <property type="entry name" value="G-type lectin S-receptor-like serine/threonine-protein kinase"/>
    <property type="match status" value="1"/>
</dbReference>
<comment type="similarity">
    <text evidence="16">Belongs to the protein kinase superfamily. Ser/Thr protein kinase family.</text>
</comment>
<organism evidence="21 22">
    <name type="scientific">Crotalaria pallida</name>
    <name type="common">Smooth rattlebox</name>
    <name type="synonym">Crotalaria striata</name>
    <dbReference type="NCBI Taxonomy" id="3830"/>
    <lineage>
        <taxon>Eukaryota</taxon>
        <taxon>Viridiplantae</taxon>
        <taxon>Streptophyta</taxon>
        <taxon>Embryophyta</taxon>
        <taxon>Tracheophyta</taxon>
        <taxon>Spermatophyta</taxon>
        <taxon>Magnoliopsida</taxon>
        <taxon>eudicotyledons</taxon>
        <taxon>Gunneridae</taxon>
        <taxon>Pentapetalae</taxon>
        <taxon>rosids</taxon>
        <taxon>fabids</taxon>
        <taxon>Fabales</taxon>
        <taxon>Fabaceae</taxon>
        <taxon>Papilionoideae</taxon>
        <taxon>50 kb inversion clade</taxon>
        <taxon>genistoids sensu lato</taxon>
        <taxon>core genistoids</taxon>
        <taxon>Crotalarieae</taxon>
        <taxon>Crotalaria</taxon>
    </lineage>
</organism>
<dbReference type="Pfam" id="PF08276">
    <property type="entry name" value="PAN_2"/>
    <property type="match status" value="1"/>
</dbReference>
<sequence length="856" mass="96726">MLVRHRTYNKKLRTHISTTMVFIRHISLLSTLITFYCLCLDCGIAINTITSSHYMNDPETLSSNDGKFTLGFFSPQNSSNRYVGIWHMSESTVVWVANRNQPLRDSSGSFAIYEDGNLVVLNATKKVIWSTNVSNVATNSTCQLLDSGNLVLMDGTGNKVWESFKNPTDTLLPNMKITNNKNTGAKVQLTSWKSPSDPSTGSFSLSIEPLNIPEGFIWKENRTYWRSGPWTGQVFAGIPQMNSTYLNGYRLDFEEDGTMYLTYSYSNESNMVVSVLDWQGKYEQRFWDDEKKEWTVGWKSQTSECDIYGICGPFGSCSVETSPICTCLKGFEPSNIEEWNRQNWTSGCVTRRTALQCESAKTQNGSVSSKEDDGFERLKMMKVPGAVSDFTWFKEENPCRSQCIENCTCIAYSFVEGFGCMTWSDNLMDIQRFSSGGSDLNIRLANSELSINDEEKDARTIIITITVIVGTIIIVTCPYFLWRHLARKGKKGGFFHFNRKEELATNSSERKIREEQEDEFQELLLFETDKLAVATNNFDPSNKLGQGGFGPVYKGKLKDGQEIAVKRLSRSSGQGLEEFMNEVVVISKLQHRNLVRLLGCCKEGDEKMLIYEYMLNKSLDKFIFGPPEHKFLHWGKRFSIIEGIARGLLYLHRDSRLRIIHRDLKASNILLDAELNPKISDFGLARIFGGRGDEANTLRVVGTYGYMAPEYAMGGLFSEKSDVFSFGVLLLEIVSGRKNSSFYDNEEAQSLLGFAWNLWNKDNIESIIDQGTCDPVNEKDILRCIHIGLLCVQESARNRPNMATVVSMLNSEIVNIPPPRQPAFIESQNVLNSLSSEECHVLCSNNIVTITNMQGR</sequence>
<dbReference type="Proteomes" id="UP001372338">
    <property type="component" value="Unassembled WGS sequence"/>
</dbReference>
<dbReference type="CDD" id="cd00028">
    <property type="entry name" value="B_lectin"/>
    <property type="match status" value="1"/>
</dbReference>
<feature type="domain" description="Apple" evidence="20">
    <location>
        <begin position="357"/>
        <end position="445"/>
    </location>
</feature>
<dbReference type="SMART" id="SM00220">
    <property type="entry name" value="S_TKc"/>
    <property type="match status" value="1"/>
</dbReference>
<evidence type="ECO:0000256" key="8">
    <source>
        <dbReference type="ARBA" id="ARBA00022777"/>
    </source>
</evidence>
<keyword evidence="5 17" id="KW-0812">Transmembrane</keyword>
<evidence type="ECO:0000256" key="2">
    <source>
        <dbReference type="ARBA" id="ARBA00022475"/>
    </source>
</evidence>
<keyword evidence="4 16" id="KW-0808">Transferase</keyword>
<feature type="domain" description="Protein kinase" evidence="18">
    <location>
        <begin position="538"/>
        <end position="824"/>
    </location>
</feature>
<proteinExistence type="inferred from homology"/>
<evidence type="ECO:0000256" key="1">
    <source>
        <dbReference type="ARBA" id="ARBA00004251"/>
    </source>
</evidence>
<comment type="subcellular location">
    <subcellularLocation>
        <location evidence="1">Cell membrane</location>
        <topology evidence="1">Single-pass type I membrane protein</topology>
    </subcellularLocation>
</comment>
<protein>
    <recommendedName>
        <fullName evidence="16">Receptor-like serine/threonine-protein kinase</fullName>
        <ecNumber evidence="16">2.7.11.1</ecNumber>
    </recommendedName>
</protein>
<dbReference type="InterPro" id="IPR000858">
    <property type="entry name" value="S_locus_glycoprot_dom"/>
</dbReference>
<evidence type="ECO:0000256" key="4">
    <source>
        <dbReference type="ARBA" id="ARBA00022679"/>
    </source>
</evidence>
<keyword evidence="11 17" id="KW-0472">Membrane</keyword>
<dbReference type="InterPro" id="IPR036426">
    <property type="entry name" value="Bulb-type_lectin_dom_sf"/>
</dbReference>
<evidence type="ECO:0000256" key="11">
    <source>
        <dbReference type="ARBA" id="ARBA00023136"/>
    </source>
</evidence>
<comment type="caution">
    <text evidence="21">The sequence shown here is derived from an EMBL/GenBank/DDBJ whole genome shotgun (WGS) entry which is preliminary data.</text>
</comment>
<dbReference type="SMART" id="SM00108">
    <property type="entry name" value="B_lectin"/>
    <property type="match status" value="1"/>
</dbReference>
<reference evidence="21 22" key="1">
    <citation type="submission" date="2024-01" db="EMBL/GenBank/DDBJ databases">
        <title>The genomes of 5 underutilized Papilionoideae crops provide insights into root nodulation and disease resistanc.</title>
        <authorList>
            <person name="Yuan L."/>
        </authorList>
    </citation>
    <scope>NUCLEOTIDE SEQUENCE [LARGE SCALE GENOMIC DNA]</scope>
    <source>
        <strain evidence="21">ZHUSHIDOU_FW_LH</strain>
        <tissue evidence="21">Leaf</tissue>
    </source>
</reference>
<evidence type="ECO:0000256" key="6">
    <source>
        <dbReference type="ARBA" id="ARBA00022729"/>
    </source>
</evidence>
<evidence type="ECO:0000256" key="15">
    <source>
        <dbReference type="ARBA" id="ARBA00048679"/>
    </source>
</evidence>
<dbReference type="PROSITE" id="PS50948">
    <property type="entry name" value="PAN"/>
    <property type="match status" value="1"/>
</dbReference>
<comment type="catalytic activity">
    <reaction evidence="15 16">
        <text>L-seryl-[protein] + ATP = O-phospho-L-seryl-[protein] + ADP + H(+)</text>
        <dbReference type="Rhea" id="RHEA:17989"/>
        <dbReference type="Rhea" id="RHEA-COMP:9863"/>
        <dbReference type="Rhea" id="RHEA-COMP:11604"/>
        <dbReference type="ChEBI" id="CHEBI:15378"/>
        <dbReference type="ChEBI" id="CHEBI:29999"/>
        <dbReference type="ChEBI" id="CHEBI:30616"/>
        <dbReference type="ChEBI" id="CHEBI:83421"/>
        <dbReference type="ChEBI" id="CHEBI:456216"/>
        <dbReference type="EC" id="2.7.11.1"/>
    </reaction>
</comment>
<dbReference type="InterPro" id="IPR021820">
    <property type="entry name" value="S-locus_recpt_kinase_C"/>
</dbReference>
<evidence type="ECO:0000259" key="19">
    <source>
        <dbReference type="PROSITE" id="PS50927"/>
    </source>
</evidence>
<dbReference type="InterPro" id="IPR000719">
    <property type="entry name" value="Prot_kinase_dom"/>
</dbReference>
<dbReference type="GO" id="GO:0005524">
    <property type="term" value="F:ATP binding"/>
    <property type="evidence" value="ECO:0007669"/>
    <property type="project" value="UniProtKB-KW"/>
</dbReference>
<dbReference type="FunFam" id="2.90.10.10:FF:000001">
    <property type="entry name" value="G-type lectin S-receptor-like serine/threonine-protein kinase"/>
    <property type="match status" value="1"/>
</dbReference>
<dbReference type="SUPFAM" id="SSF56112">
    <property type="entry name" value="Protein kinase-like (PK-like)"/>
    <property type="match status" value="1"/>
</dbReference>
<dbReference type="PANTHER" id="PTHR27002">
    <property type="entry name" value="RECEPTOR-LIKE SERINE/THREONINE-PROTEIN KINASE SD1-8"/>
    <property type="match status" value="1"/>
</dbReference>
<dbReference type="CDD" id="cd14066">
    <property type="entry name" value="STKc_IRAK"/>
    <property type="match status" value="1"/>
</dbReference>
<keyword evidence="6" id="KW-0732">Signal</keyword>
<dbReference type="CDD" id="cd01098">
    <property type="entry name" value="PAN_AP_plant"/>
    <property type="match status" value="1"/>
</dbReference>
<dbReference type="PROSITE" id="PS50927">
    <property type="entry name" value="BULB_LECTIN"/>
    <property type="match status" value="1"/>
</dbReference>
<evidence type="ECO:0000256" key="14">
    <source>
        <dbReference type="ARBA" id="ARBA00047899"/>
    </source>
</evidence>
<keyword evidence="12" id="KW-1015">Disulfide bond</keyword>
<dbReference type="InterPro" id="IPR001480">
    <property type="entry name" value="Bulb-type_lectin_dom"/>
</dbReference>
<accession>A0AAN9E553</accession>
<dbReference type="Gene3D" id="3.30.200.20">
    <property type="entry name" value="Phosphorylase Kinase, domain 1"/>
    <property type="match status" value="1"/>
</dbReference>
<dbReference type="EMBL" id="JAYWIO010000008">
    <property type="protein sequence ID" value="KAK7246619.1"/>
    <property type="molecule type" value="Genomic_DNA"/>
</dbReference>
<dbReference type="GO" id="GO:0048544">
    <property type="term" value="P:recognition of pollen"/>
    <property type="evidence" value="ECO:0007669"/>
    <property type="project" value="InterPro"/>
</dbReference>
<dbReference type="Pfam" id="PF07714">
    <property type="entry name" value="PK_Tyr_Ser-Thr"/>
    <property type="match status" value="1"/>
</dbReference>
<dbReference type="InterPro" id="IPR001245">
    <property type="entry name" value="Ser-Thr/Tyr_kinase_cat_dom"/>
</dbReference>
<dbReference type="GO" id="GO:0005886">
    <property type="term" value="C:plasma membrane"/>
    <property type="evidence" value="ECO:0007669"/>
    <property type="project" value="UniProtKB-SubCell"/>
</dbReference>
<evidence type="ECO:0000313" key="21">
    <source>
        <dbReference type="EMBL" id="KAK7246619.1"/>
    </source>
</evidence>
<gene>
    <name evidence="21" type="ORF">RIF29_41489</name>
</gene>
<keyword evidence="10 17" id="KW-1133">Transmembrane helix</keyword>
<dbReference type="GO" id="GO:0004674">
    <property type="term" value="F:protein serine/threonine kinase activity"/>
    <property type="evidence" value="ECO:0007669"/>
    <property type="project" value="UniProtKB-KW"/>
</dbReference>
<comment type="catalytic activity">
    <reaction evidence="14 16">
        <text>L-threonyl-[protein] + ATP = O-phospho-L-threonyl-[protein] + ADP + H(+)</text>
        <dbReference type="Rhea" id="RHEA:46608"/>
        <dbReference type="Rhea" id="RHEA-COMP:11060"/>
        <dbReference type="Rhea" id="RHEA-COMP:11605"/>
        <dbReference type="ChEBI" id="CHEBI:15378"/>
        <dbReference type="ChEBI" id="CHEBI:30013"/>
        <dbReference type="ChEBI" id="CHEBI:30616"/>
        <dbReference type="ChEBI" id="CHEBI:61977"/>
        <dbReference type="ChEBI" id="CHEBI:456216"/>
        <dbReference type="EC" id="2.7.11.1"/>
    </reaction>
</comment>
<dbReference type="PIRSF" id="PIRSF000641">
    <property type="entry name" value="SRK"/>
    <property type="match status" value="1"/>
</dbReference>
<name>A0AAN9E553_CROPI</name>
<feature type="transmembrane region" description="Helical" evidence="17">
    <location>
        <begin position="461"/>
        <end position="482"/>
    </location>
</feature>
<dbReference type="InterPro" id="IPR003609">
    <property type="entry name" value="Pan_app"/>
</dbReference>
<dbReference type="PROSITE" id="PS50011">
    <property type="entry name" value="PROTEIN_KINASE_DOM"/>
    <property type="match status" value="1"/>
</dbReference>
<evidence type="ECO:0000256" key="16">
    <source>
        <dbReference type="PIRNR" id="PIRNR000641"/>
    </source>
</evidence>
<evidence type="ECO:0000256" key="3">
    <source>
        <dbReference type="ARBA" id="ARBA00022527"/>
    </source>
</evidence>
<keyword evidence="8 16" id="KW-0418">Kinase</keyword>
<dbReference type="Gene3D" id="1.10.510.10">
    <property type="entry name" value="Transferase(Phosphotransferase) domain 1"/>
    <property type="match status" value="1"/>
</dbReference>
<keyword evidence="3 16" id="KW-0723">Serine/threonine-protein kinase</keyword>
<feature type="transmembrane region" description="Helical" evidence="17">
    <location>
        <begin position="21"/>
        <end position="46"/>
    </location>
</feature>
<evidence type="ECO:0000256" key="12">
    <source>
        <dbReference type="ARBA" id="ARBA00023157"/>
    </source>
</evidence>
<dbReference type="Gene3D" id="2.90.10.10">
    <property type="entry name" value="Bulb-type lectin domain"/>
    <property type="match status" value="1"/>
</dbReference>
<keyword evidence="7 16" id="KW-0547">Nucleotide-binding</keyword>
<dbReference type="SUPFAM" id="SSF51110">
    <property type="entry name" value="alpha-D-mannose-specific plant lectins"/>
    <property type="match status" value="1"/>
</dbReference>
<evidence type="ECO:0000259" key="20">
    <source>
        <dbReference type="PROSITE" id="PS50948"/>
    </source>
</evidence>
<dbReference type="PANTHER" id="PTHR27002:SF1105">
    <property type="entry name" value="S-LOCUS LECTIN KINASE FAMILY PROTEIN"/>
    <property type="match status" value="1"/>
</dbReference>
<dbReference type="Pfam" id="PF11883">
    <property type="entry name" value="DUF3403"/>
    <property type="match status" value="1"/>
</dbReference>
<keyword evidence="2" id="KW-1003">Cell membrane</keyword>
<dbReference type="SMART" id="SM00473">
    <property type="entry name" value="PAN_AP"/>
    <property type="match status" value="1"/>
</dbReference>
<keyword evidence="22" id="KW-1185">Reference proteome</keyword>
<evidence type="ECO:0000256" key="9">
    <source>
        <dbReference type="ARBA" id="ARBA00022840"/>
    </source>
</evidence>
<keyword evidence="13" id="KW-0325">Glycoprotein</keyword>
<dbReference type="InterPro" id="IPR011009">
    <property type="entry name" value="Kinase-like_dom_sf"/>
</dbReference>
<evidence type="ECO:0000256" key="13">
    <source>
        <dbReference type="ARBA" id="ARBA00023180"/>
    </source>
</evidence>
<dbReference type="Pfam" id="PF01453">
    <property type="entry name" value="B_lectin"/>
    <property type="match status" value="1"/>
</dbReference>
<dbReference type="InterPro" id="IPR008271">
    <property type="entry name" value="Ser/Thr_kinase_AS"/>
</dbReference>
<evidence type="ECO:0000256" key="10">
    <source>
        <dbReference type="ARBA" id="ARBA00022989"/>
    </source>
</evidence>
<evidence type="ECO:0000313" key="22">
    <source>
        <dbReference type="Proteomes" id="UP001372338"/>
    </source>
</evidence>
<evidence type="ECO:0000256" key="7">
    <source>
        <dbReference type="ARBA" id="ARBA00022741"/>
    </source>
</evidence>
<keyword evidence="9 16" id="KW-0067">ATP-binding</keyword>